<evidence type="ECO:0000313" key="3">
    <source>
        <dbReference type="Proteomes" id="UP001164929"/>
    </source>
</evidence>
<feature type="compositionally biased region" description="Basic and acidic residues" evidence="1">
    <location>
        <begin position="1"/>
        <end position="15"/>
    </location>
</feature>
<protein>
    <submittedName>
        <fullName evidence="2">Uncharacterized protein</fullName>
    </submittedName>
</protein>
<accession>A0AAD6LRT6</accession>
<sequence>MNVPYDREARMHEQKPFSGFIKARGGHEKGGLKQEKKTGGRTLETGGRAAGKLKYTGTKSKGRKGKQKKEQRRGGSVGQPELCHRLHRLADQKAGTFIISGAAGKLKYTGTKSKGRKGKQKKEQRRGGSVGQPELCHRLHRLADQVAAMLGMTKWRLH</sequence>
<evidence type="ECO:0000256" key="1">
    <source>
        <dbReference type="SAM" id="MobiDB-lite"/>
    </source>
</evidence>
<reference evidence="2" key="1">
    <citation type="journal article" date="2023" name="Mol. Ecol. Resour.">
        <title>Chromosome-level genome assembly of a triploid poplar Populus alba 'Berolinensis'.</title>
        <authorList>
            <person name="Chen S."/>
            <person name="Yu Y."/>
            <person name="Wang X."/>
            <person name="Wang S."/>
            <person name="Zhang T."/>
            <person name="Zhou Y."/>
            <person name="He R."/>
            <person name="Meng N."/>
            <person name="Wang Y."/>
            <person name="Liu W."/>
            <person name="Liu Z."/>
            <person name="Liu J."/>
            <person name="Guo Q."/>
            <person name="Huang H."/>
            <person name="Sederoff R.R."/>
            <person name="Wang G."/>
            <person name="Qu G."/>
            <person name="Chen S."/>
        </authorList>
    </citation>
    <scope>NUCLEOTIDE SEQUENCE</scope>
    <source>
        <strain evidence="2">SC-2020</strain>
    </source>
</reference>
<feature type="compositionally biased region" description="Basic and acidic residues" evidence="1">
    <location>
        <begin position="25"/>
        <end position="38"/>
    </location>
</feature>
<dbReference type="Proteomes" id="UP001164929">
    <property type="component" value="Chromosome 14"/>
</dbReference>
<feature type="compositionally biased region" description="Basic residues" evidence="1">
    <location>
        <begin position="113"/>
        <end position="124"/>
    </location>
</feature>
<feature type="region of interest" description="Disordered" evidence="1">
    <location>
        <begin position="108"/>
        <end position="132"/>
    </location>
</feature>
<dbReference type="AlphaFoldDB" id="A0AAD6LRT6"/>
<gene>
    <name evidence="2" type="ORF">NC653_032595</name>
</gene>
<name>A0AAD6LRT6_9ROSI</name>
<dbReference type="EMBL" id="JAQIZT010000014">
    <property type="protein sequence ID" value="KAJ6972071.1"/>
    <property type="molecule type" value="Genomic_DNA"/>
</dbReference>
<feature type="compositionally biased region" description="Basic residues" evidence="1">
    <location>
        <begin position="60"/>
        <end position="71"/>
    </location>
</feature>
<organism evidence="2 3">
    <name type="scientific">Populus alba x Populus x berolinensis</name>
    <dbReference type="NCBI Taxonomy" id="444605"/>
    <lineage>
        <taxon>Eukaryota</taxon>
        <taxon>Viridiplantae</taxon>
        <taxon>Streptophyta</taxon>
        <taxon>Embryophyta</taxon>
        <taxon>Tracheophyta</taxon>
        <taxon>Spermatophyta</taxon>
        <taxon>Magnoliopsida</taxon>
        <taxon>eudicotyledons</taxon>
        <taxon>Gunneridae</taxon>
        <taxon>Pentapetalae</taxon>
        <taxon>rosids</taxon>
        <taxon>fabids</taxon>
        <taxon>Malpighiales</taxon>
        <taxon>Salicaceae</taxon>
        <taxon>Saliceae</taxon>
        <taxon>Populus</taxon>
    </lineage>
</organism>
<evidence type="ECO:0000313" key="2">
    <source>
        <dbReference type="EMBL" id="KAJ6972071.1"/>
    </source>
</evidence>
<comment type="caution">
    <text evidence="2">The sequence shown here is derived from an EMBL/GenBank/DDBJ whole genome shotgun (WGS) entry which is preliminary data.</text>
</comment>
<keyword evidence="3" id="KW-1185">Reference proteome</keyword>
<proteinExistence type="predicted"/>
<feature type="region of interest" description="Disordered" evidence="1">
    <location>
        <begin position="1"/>
        <end position="81"/>
    </location>
</feature>